<dbReference type="Proteomes" id="UP001296943">
    <property type="component" value="Unassembled WGS sequence"/>
</dbReference>
<evidence type="ECO:0000313" key="2">
    <source>
        <dbReference type="Proteomes" id="UP001296943"/>
    </source>
</evidence>
<evidence type="ECO:0000313" key="1">
    <source>
        <dbReference type="EMBL" id="MBM7569918.1"/>
    </source>
</evidence>
<dbReference type="EMBL" id="JAFBDR010000001">
    <property type="protein sequence ID" value="MBM7569918.1"/>
    <property type="molecule type" value="Genomic_DNA"/>
</dbReference>
<dbReference type="RefSeq" id="WP_204497361.1">
    <property type="nucleotide sequence ID" value="NZ_JAFBDR010000001.1"/>
</dbReference>
<protein>
    <submittedName>
        <fullName evidence="1">Uncharacterized protein</fullName>
    </submittedName>
</protein>
<comment type="caution">
    <text evidence="1">The sequence shown here is derived from an EMBL/GenBank/DDBJ whole genome shotgun (WGS) entry which is preliminary data.</text>
</comment>
<keyword evidence="2" id="KW-1185">Reference proteome</keyword>
<gene>
    <name evidence="1" type="ORF">JOC48_000387</name>
</gene>
<accession>A0ABS2MVV1</accession>
<proteinExistence type="predicted"/>
<sequence length="94" mass="11474">MINVLEKFLRSEIMYQDLYDEIMNFIYNVHIRNGEFEGNEFIIKKMDRDNFIIFPEYTHRGENQRDIPYSTSIYKQNLIKEINDYAQKQGIKLK</sequence>
<reference evidence="1 2" key="1">
    <citation type="submission" date="2021-01" db="EMBL/GenBank/DDBJ databases">
        <title>Genomic Encyclopedia of Type Strains, Phase IV (KMG-IV): sequencing the most valuable type-strain genomes for metagenomic binning, comparative biology and taxonomic classification.</title>
        <authorList>
            <person name="Goeker M."/>
        </authorList>
    </citation>
    <scope>NUCLEOTIDE SEQUENCE [LARGE SCALE GENOMIC DNA]</scope>
    <source>
        <strain evidence="1 2">DSM 23711</strain>
    </source>
</reference>
<name>A0ABS2MVV1_9BACI</name>
<organism evidence="1 2">
    <name type="scientific">Aquibacillus albus</name>
    <dbReference type="NCBI Taxonomy" id="1168171"/>
    <lineage>
        <taxon>Bacteria</taxon>
        <taxon>Bacillati</taxon>
        <taxon>Bacillota</taxon>
        <taxon>Bacilli</taxon>
        <taxon>Bacillales</taxon>
        <taxon>Bacillaceae</taxon>
        <taxon>Aquibacillus</taxon>
    </lineage>
</organism>